<accession>A0A5N4DI44</accession>
<comment type="caution">
    <text evidence="4">The sequence shown here is derived from an EMBL/GenBank/DDBJ whole genome shotgun (WGS) entry which is preliminary data.</text>
</comment>
<name>A0A5N4DI44_CAMDR</name>
<dbReference type="Proteomes" id="UP000299084">
    <property type="component" value="Unassembled WGS sequence"/>
</dbReference>
<sequence length="182" mass="21113">MVYFPSKLMWPQNPVHRISCNYWLSFAVGIQDENETCLPTLFTEMMMSHDDDENHCTATMSVFISQVTLYHLLKLFQSDTNAMLGKKTVVSEFCDEMIFQDPAAMMQQLLTTSRQLTLGACKHETEFAELEVKTREKLEAAKKKTSFEIAELKERLKASRETINCLKNEIRKLEEDDQTKEI</sequence>
<dbReference type="EMBL" id="JWIN03000012">
    <property type="protein sequence ID" value="KAB1270584.1"/>
    <property type="molecule type" value="Genomic_DNA"/>
</dbReference>
<dbReference type="GO" id="GO:0006355">
    <property type="term" value="P:regulation of DNA-templated transcription"/>
    <property type="evidence" value="ECO:0007669"/>
    <property type="project" value="InterPro"/>
</dbReference>
<keyword evidence="5" id="KW-1185">Reference proteome</keyword>
<dbReference type="PANTHER" id="PTHR47573">
    <property type="entry name" value="PROTEIN AF-9 HOMOLOG"/>
    <property type="match status" value="1"/>
</dbReference>
<keyword evidence="3" id="KW-0175">Coiled coil</keyword>
<proteinExistence type="predicted"/>
<dbReference type="GO" id="GO:0005634">
    <property type="term" value="C:nucleus"/>
    <property type="evidence" value="ECO:0007669"/>
    <property type="project" value="UniProtKB-ARBA"/>
</dbReference>
<dbReference type="InterPro" id="IPR005033">
    <property type="entry name" value="YEATS"/>
</dbReference>
<dbReference type="PANTHER" id="PTHR47573:SF1">
    <property type="entry name" value="PROTEIN AF-9 HOMOLOG"/>
    <property type="match status" value="1"/>
</dbReference>
<protein>
    <submittedName>
        <fullName evidence="4">YEATS domain-containing protein 4</fullName>
    </submittedName>
</protein>
<keyword evidence="1" id="KW-0805">Transcription regulation</keyword>
<evidence type="ECO:0000313" key="4">
    <source>
        <dbReference type="EMBL" id="KAB1270584.1"/>
    </source>
</evidence>
<dbReference type="Gene3D" id="2.60.40.1970">
    <property type="entry name" value="YEATS domain"/>
    <property type="match status" value="1"/>
</dbReference>
<reference evidence="4 5" key="1">
    <citation type="journal article" date="2019" name="Mol. Ecol. Resour.">
        <title>Improving Illumina assemblies with Hi-C and long reads: an example with the North African dromedary.</title>
        <authorList>
            <person name="Elbers J.P."/>
            <person name="Rogers M.F."/>
            <person name="Perelman P.L."/>
            <person name="Proskuryakova A.A."/>
            <person name="Serdyukova N.A."/>
            <person name="Johnson W.E."/>
            <person name="Horin P."/>
            <person name="Corander J."/>
            <person name="Murphy D."/>
            <person name="Burger P.A."/>
        </authorList>
    </citation>
    <scope>NUCLEOTIDE SEQUENCE [LARGE SCALE GENOMIC DNA]</scope>
    <source>
        <strain evidence="4">Drom800</strain>
        <tissue evidence="4">Blood</tissue>
    </source>
</reference>
<dbReference type="InterPro" id="IPR038704">
    <property type="entry name" value="YEAST_sf"/>
</dbReference>
<evidence type="ECO:0000256" key="1">
    <source>
        <dbReference type="ARBA" id="ARBA00023015"/>
    </source>
</evidence>
<evidence type="ECO:0000256" key="3">
    <source>
        <dbReference type="SAM" id="Coils"/>
    </source>
</evidence>
<evidence type="ECO:0000313" key="5">
    <source>
        <dbReference type="Proteomes" id="UP000299084"/>
    </source>
</evidence>
<dbReference type="AlphaFoldDB" id="A0A5N4DI44"/>
<dbReference type="FunFam" id="2.60.40.1970:FF:000004">
    <property type="entry name" value="YEATS domain-containing protein 4 isoform X2"/>
    <property type="match status" value="1"/>
</dbReference>
<keyword evidence="2" id="KW-0804">Transcription</keyword>
<gene>
    <name evidence="4" type="ORF">Cadr_000017340</name>
</gene>
<feature type="coiled-coil region" evidence="3">
    <location>
        <begin position="135"/>
        <end position="176"/>
    </location>
</feature>
<evidence type="ECO:0000256" key="2">
    <source>
        <dbReference type="ARBA" id="ARBA00023163"/>
    </source>
</evidence>
<organism evidence="4 5">
    <name type="scientific">Camelus dromedarius</name>
    <name type="common">Dromedary</name>
    <name type="synonym">Arabian camel</name>
    <dbReference type="NCBI Taxonomy" id="9838"/>
    <lineage>
        <taxon>Eukaryota</taxon>
        <taxon>Metazoa</taxon>
        <taxon>Chordata</taxon>
        <taxon>Craniata</taxon>
        <taxon>Vertebrata</taxon>
        <taxon>Euteleostomi</taxon>
        <taxon>Mammalia</taxon>
        <taxon>Eutheria</taxon>
        <taxon>Laurasiatheria</taxon>
        <taxon>Artiodactyla</taxon>
        <taxon>Tylopoda</taxon>
        <taxon>Camelidae</taxon>
        <taxon>Camelus</taxon>
    </lineage>
</organism>